<evidence type="ECO:0000313" key="3">
    <source>
        <dbReference type="EMBL" id="PMD37145.1"/>
    </source>
</evidence>
<keyword evidence="4" id="KW-1185">Reference proteome</keyword>
<feature type="domain" description="N-acetyltransferase" evidence="2">
    <location>
        <begin position="11"/>
        <end position="237"/>
    </location>
</feature>
<dbReference type="InterPro" id="IPR016181">
    <property type="entry name" value="Acyl_CoA_acyltransferase"/>
</dbReference>
<evidence type="ECO:0000256" key="1">
    <source>
        <dbReference type="SAM" id="MobiDB-lite"/>
    </source>
</evidence>
<dbReference type="EMBL" id="KZ613949">
    <property type="protein sequence ID" value="PMD37145.1"/>
    <property type="molecule type" value="Genomic_DNA"/>
</dbReference>
<protein>
    <submittedName>
        <fullName evidence="3">Acyl-CoA N-acyltransferase</fullName>
    </submittedName>
</protein>
<dbReference type="PROSITE" id="PS51186">
    <property type="entry name" value="GNAT"/>
    <property type="match status" value="1"/>
</dbReference>
<keyword evidence="3" id="KW-0808">Transferase</keyword>
<dbReference type="InterPro" id="IPR052523">
    <property type="entry name" value="Trichothecene_AcTrans"/>
</dbReference>
<dbReference type="Proteomes" id="UP000235786">
    <property type="component" value="Unassembled WGS sequence"/>
</dbReference>
<feature type="compositionally biased region" description="Polar residues" evidence="1">
    <location>
        <begin position="104"/>
        <end position="113"/>
    </location>
</feature>
<evidence type="ECO:0000259" key="2">
    <source>
        <dbReference type="PROSITE" id="PS51186"/>
    </source>
</evidence>
<dbReference type="PANTHER" id="PTHR42791">
    <property type="entry name" value="GNAT FAMILY ACETYLTRANSFERASE"/>
    <property type="match status" value="1"/>
</dbReference>
<dbReference type="AlphaFoldDB" id="A0A2J6RF56"/>
<dbReference type="SUPFAM" id="SSF55729">
    <property type="entry name" value="Acyl-CoA N-acyltransferases (Nat)"/>
    <property type="match status" value="1"/>
</dbReference>
<accession>A0A2J6RF56</accession>
<dbReference type="InterPro" id="IPR000182">
    <property type="entry name" value="GNAT_dom"/>
</dbReference>
<dbReference type="Pfam" id="PF13508">
    <property type="entry name" value="Acetyltransf_7"/>
    <property type="match status" value="1"/>
</dbReference>
<gene>
    <name evidence="3" type="ORF">L207DRAFT_531471</name>
</gene>
<evidence type="ECO:0000313" key="4">
    <source>
        <dbReference type="Proteomes" id="UP000235786"/>
    </source>
</evidence>
<dbReference type="CDD" id="cd04301">
    <property type="entry name" value="NAT_SF"/>
    <property type="match status" value="1"/>
</dbReference>
<dbReference type="OrthoDB" id="410198at2759"/>
<dbReference type="STRING" id="1149755.A0A2J6RF56"/>
<organism evidence="3 4">
    <name type="scientific">Hyaloscypha variabilis (strain UAMH 11265 / GT02V1 / F)</name>
    <name type="common">Meliniomyces variabilis</name>
    <dbReference type="NCBI Taxonomy" id="1149755"/>
    <lineage>
        <taxon>Eukaryota</taxon>
        <taxon>Fungi</taxon>
        <taxon>Dikarya</taxon>
        <taxon>Ascomycota</taxon>
        <taxon>Pezizomycotina</taxon>
        <taxon>Leotiomycetes</taxon>
        <taxon>Helotiales</taxon>
        <taxon>Hyaloscyphaceae</taxon>
        <taxon>Hyaloscypha</taxon>
        <taxon>Hyaloscypha variabilis</taxon>
    </lineage>
</organism>
<name>A0A2J6RF56_HYAVF</name>
<sequence length="243" mass="27109">MAPKSDTLGAVTLTSATLDDVPALIEIHTSAFKSDLFSSLMLSNRPEDAHQVLMRKSVDNWMEDSCAQIIKAVDTDEHVLGWACWILKPAQIVALSADQNLKDTASTETTSQNPKKKTTQQESDPTRVLGGLMHAEAVKWQNKYLNGKRYMVLQALATHPSSQGHGIGTKLVQWGVDKADSEGLVCWAHASPSGHFLYRNNGFEEVGRSEFDLGKWVPDEMRGEREWAMYTFRYMLRPAINVT</sequence>
<keyword evidence="3" id="KW-0012">Acyltransferase</keyword>
<reference evidence="3 4" key="1">
    <citation type="submission" date="2016-04" db="EMBL/GenBank/DDBJ databases">
        <title>A degradative enzymes factory behind the ericoid mycorrhizal symbiosis.</title>
        <authorList>
            <consortium name="DOE Joint Genome Institute"/>
            <person name="Martino E."/>
            <person name="Morin E."/>
            <person name="Grelet G."/>
            <person name="Kuo A."/>
            <person name="Kohler A."/>
            <person name="Daghino S."/>
            <person name="Barry K."/>
            <person name="Choi C."/>
            <person name="Cichocki N."/>
            <person name="Clum A."/>
            <person name="Copeland A."/>
            <person name="Hainaut M."/>
            <person name="Haridas S."/>
            <person name="Labutti K."/>
            <person name="Lindquist E."/>
            <person name="Lipzen A."/>
            <person name="Khouja H.-R."/>
            <person name="Murat C."/>
            <person name="Ohm R."/>
            <person name="Olson A."/>
            <person name="Spatafora J."/>
            <person name="Veneault-Fourrey C."/>
            <person name="Henrissat B."/>
            <person name="Grigoriev I."/>
            <person name="Martin F."/>
            <person name="Perotto S."/>
        </authorList>
    </citation>
    <scope>NUCLEOTIDE SEQUENCE [LARGE SCALE GENOMIC DNA]</scope>
    <source>
        <strain evidence="3 4">F</strain>
    </source>
</reference>
<dbReference type="GO" id="GO:0016747">
    <property type="term" value="F:acyltransferase activity, transferring groups other than amino-acyl groups"/>
    <property type="evidence" value="ECO:0007669"/>
    <property type="project" value="InterPro"/>
</dbReference>
<dbReference type="Gene3D" id="3.40.630.30">
    <property type="match status" value="1"/>
</dbReference>
<feature type="region of interest" description="Disordered" evidence="1">
    <location>
        <begin position="104"/>
        <end position="126"/>
    </location>
</feature>
<dbReference type="PANTHER" id="PTHR42791:SF1">
    <property type="entry name" value="N-ACETYLTRANSFERASE DOMAIN-CONTAINING PROTEIN"/>
    <property type="match status" value="1"/>
</dbReference>
<proteinExistence type="predicted"/>